<evidence type="ECO:0000313" key="2">
    <source>
        <dbReference type="EMBL" id="PSS07951.1"/>
    </source>
</evidence>
<sequence>MQCTSFLPECYSGRDLNVGANGGTWTLYNNGRILKSGHARNVFLPPTEDQFLVYKEVLRQTILKHESIFRDQVHELHRLYRRQRALMDEIKRGELSKQNFQLQTSHSNSFLPKISSESAQTTCPIPSLPWVNPAGSRLFIPSTENIRSTSSFFACKTTRASPDTAQTEDNLKDIKLSHSKCGKPKRKMLDLELPADEYIDLEEENQFEEEEVSKGPEMPCYPTKRTPEVSQKSDLELFGHGGLLDSICQGGFSSRNACSRRTNDLADLNEPIWPEDVVASNSVTYTNSDTHHKGIPCLDRELSGKPNSSFQEDMHQENVSRNHEIAQSMSNLNCLPQVSSLKKLPFEQLKLELPAKFSTFNLLDESDRKLQNQGTSSVRETSERNRDLSDDDHRGLGSHRLPTSYQLVPQPVFVKSESSSVLSQRKPTRNIRLNPIAVQALPCFNIVVPSSKSTKSSATIPPLNGNRNVVSTKAVDLNMPPSPSCFVDSEVSQENFGTEDGVKKHEDSSHADLVRSQDCPISVCDAMPKRFKTNESNEKMLGYHVSTEQVVSLVSTSNLNLDVSEDKNIKNNQNACVVDVNLVSSHILDSGKQCTRDDISLDIVDGTISGVGSQIDLNRCINEDESSPPVSIPIVKTVADVECKAPVSPENQECSPPRGASEENQLETEPMDLPKQEDSDHKDEIVRMAAEAIVLISTPGFQKQLLVQNIVYETLEASPAESLNWFAGIVSAVADDLENSVSDQQDLSSDGSEYFEAMTLELTETKVDEYRCKSISQKEEETSGVSSPSQLRRGRVLRGRQRKHFQTEVLPSLASLSRHEVTEDLQTIGGLMEAAGFLVETSLGRRNAGRNACSRARRWSGNNSFCRGMETTVCSAVKQWKNDNDLIFGEKSLQSWGKMNRRRRGPRTRASNLSLLFSE</sequence>
<feature type="region of interest" description="Disordered" evidence="1">
    <location>
        <begin position="647"/>
        <end position="678"/>
    </location>
</feature>
<gene>
    <name evidence="2" type="ORF">CEY00_Acc18309</name>
</gene>
<dbReference type="Proteomes" id="UP000241394">
    <property type="component" value="Chromosome LG16"/>
</dbReference>
<dbReference type="EMBL" id="NKQK01000016">
    <property type="protein sequence ID" value="PSS07951.1"/>
    <property type="molecule type" value="Genomic_DNA"/>
</dbReference>
<protein>
    <submittedName>
        <fullName evidence="2">Enolase-phosphatase</fullName>
    </submittedName>
</protein>
<feature type="compositionally biased region" description="Polar residues" evidence="1">
    <location>
        <begin position="909"/>
        <end position="919"/>
    </location>
</feature>
<keyword evidence="3" id="KW-1185">Reference proteome</keyword>
<dbReference type="STRING" id="1590841.A0A2R6QH49"/>
<reference evidence="3" key="2">
    <citation type="journal article" date="2018" name="BMC Genomics">
        <title>A manually annotated Actinidia chinensis var. chinensis (kiwifruit) genome highlights the challenges associated with draft genomes and gene prediction in plants.</title>
        <authorList>
            <person name="Pilkington S.M."/>
            <person name="Crowhurst R."/>
            <person name="Hilario E."/>
            <person name="Nardozza S."/>
            <person name="Fraser L."/>
            <person name="Peng Y."/>
            <person name="Gunaseelan K."/>
            <person name="Simpson R."/>
            <person name="Tahir J."/>
            <person name="Deroles S.C."/>
            <person name="Templeton K."/>
            <person name="Luo Z."/>
            <person name="Davy M."/>
            <person name="Cheng C."/>
            <person name="McNeilage M."/>
            <person name="Scaglione D."/>
            <person name="Liu Y."/>
            <person name="Zhang Q."/>
            <person name="Datson P."/>
            <person name="De Silva N."/>
            <person name="Gardiner S.E."/>
            <person name="Bassett H."/>
            <person name="Chagne D."/>
            <person name="McCallum J."/>
            <person name="Dzierzon H."/>
            <person name="Deng C."/>
            <person name="Wang Y.Y."/>
            <person name="Barron L."/>
            <person name="Manako K."/>
            <person name="Bowen J."/>
            <person name="Foster T.M."/>
            <person name="Erridge Z.A."/>
            <person name="Tiffin H."/>
            <person name="Waite C.N."/>
            <person name="Davies K.M."/>
            <person name="Grierson E.P."/>
            <person name="Laing W.A."/>
            <person name="Kirk R."/>
            <person name="Chen X."/>
            <person name="Wood M."/>
            <person name="Montefiori M."/>
            <person name="Brummell D.A."/>
            <person name="Schwinn K.E."/>
            <person name="Catanach A."/>
            <person name="Fullerton C."/>
            <person name="Li D."/>
            <person name="Meiyalaghan S."/>
            <person name="Nieuwenhuizen N."/>
            <person name="Read N."/>
            <person name="Prakash R."/>
            <person name="Hunter D."/>
            <person name="Zhang H."/>
            <person name="McKenzie M."/>
            <person name="Knabel M."/>
            <person name="Harris A."/>
            <person name="Allan A.C."/>
            <person name="Gleave A."/>
            <person name="Chen A."/>
            <person name="Janssen B.J."/>
            <person name="Plunkett B."/>
            <person name="Ampomah-Dwamena C."/>
            <person name="Voogd C."/>
            <person name="Leif D."/>
            <person name="Lafferty D."/>
            <person name="Souleyre E.J.F."/>
            <person name="Varkonyi-Gasic E."/>
            <person name="Gambi F."/>
            <person name="Hanley J."/>
            <person name="Yao J.L."/>
            <person name="Cheung J."/>
            <person name="David K.M."/>
            <person name="Warren B."/>
            <person name="Marsh K."/>
            <person name="Snowden K.C."/>
            <person name="Lin-Wang K."/>
            <person name="Brian L."/>
            <person name="Martinez-Sanchez M."/>
            <person name="Wang M."/>
            <person name="Ileperuma N."/>
            <person name="Macnee N."/>
            <person name="Campin R."/>
            <person name="McAtee P."/>
            <person name="Drummond R.S.M."/>
            <person name="Espley R.V."/>
            <person name="Ireland H.S."/>
            <person name="Wu R."/>
            <person name="Atkinson R.G."/>
            <person name="Karunairetnam S."/>
            <person name="Bulley S."/>
            <person name="Chunkath S."/>
            <person name="Hanley Z."/>
            <person name="Storey R."/>
            <person name="Thrimawithana A.H."/>
            <person name="Thomson S."/>
            <person name="David C."/>
            <person name="Testolin R."/>
            <person name="Huang H."/>
            <person name="Hellens R.P."/>
            <person name="Schaffer R.J."/>
        </authorList>
    </citation>
    <scope>NUCLEOTIDE SEQUENCE [LARGE SCALE GENOMIC DNA]</scope>
    <source>
        <strain evidence="3">cv. Red5</strain>
    </source>
</reference>
<name>A0A2R6QH49_ACTCC</name>
<reference evidence="2 3" key="1">
    <citation type="submission" date="2017-07" db="EMBL/GenBank/DDBJ databases">
        <title>An improved, manually edited Actinidia chinensis var. chinensis (kiwifruit) genome highlights the challenges associated with draft genomes and gene prediction in plants.</title>
        <authorList>
            <person name="Pilkington S."/>
            <person name="Crowhurst R."/>
            <person name="Hilario E."/>
            <person name="Nardozza S."/>
            <person name="Fraser L."/>
            <person name="Peng Y."/>
            <person name="Gunaseelan K."/>
            <person name="Simpson R."/>
            <person name="Tahir J."/>
            <person name="Deroles S."/>
            <person name="Templeton K."/>
            <person name="Luo Z."/>
            <person name="Davy M."/>
            <person name="Cheng C."/>
            <person name="Mcneilage M."/>
            <person name="Scaglione D."/>
            <person name="Liu Y."/>
            <person name="Zhang Q."/>
            <person name="Datson P."/>
            <person name="De Silva N."/>
            <person name="Gardiner S."/>
            <person name="Bassett H."/>
            <person name="Chagne D."/>
            <person name="Mccallum J."/>
            <person name="Dzierzon H."/>
            <person name="Deng C."/>
            <person name="Wang Y.-Y."/>
            <person name="Barron N."/>
            <person name="Manako K."/>
            <person name="Bowen J."/>
            <person name="Foster T."/>
            <person name="Erridge Z."/>
            <person name="Tiffin H."/>
            <person name="Waite C."/>
            <person name="Davies K."/>
            <person name="Grierson E."/>
            <person name="Laing W."/>
            <person name="Kirk R."/>
            <person name="Chen X."/>
            <person name="Wood M."/>
            <person name="Montefiori M."/>
            <person name="Brummell D."/>
            <person name="Schwinn K."/>
            <person name="Catanach A."/>
            <person name="Fullerton C."/>
            <person name="Li D."/>
            <person name="Meiyalaghan S."/>
            <person name="Nieuwenhuizen N."/>
            <person name="Read N."/>
            <person name="Prakash R."/>
            <person name="Hunter D."/>
            <person name="Zhang H."/>
            <person name="Mckenzie M."/>
            <person name="Knabel M."/>
            <person name="Harris A."/>
            <person name="Allan A."/>
            <person name="Chen A."/>
            <person name="Janssen B."/>
            <person name="Plunkett B."/>
            <person name="Dwamena C."/>
            <person name="Voogd C."/>
            <person name="Leif D."/>
            <person name="Lafferty D."/>
            <person name="Souleyre E."/>
            <person name="Varkonyi-Gasic E."/>
            <person name="Gambi F."/>
            <person name="Hanley J."/>
            <person name="Yao J.-L."/>
            <person name="Cheung J."/>
            <person name="David K."/>
            <person name="Warren B."/>
            <person name="Marsh K."/>
            <person name="Snowden K."/>
            <person name="Lin-Wang K."/>
            <person name="Brian L."/>
            <person name="Martinez-Sanchez M."/>
            <person name="Wang M."/>
            <person name="Ileperuma N."/>
            <person name="Macnee N."/>
            <person name="Campin R."/>
            <person name="Mcatee P."/>
            <person name="Drummond R."/>
            <person name="Espley R."/>
            <person name="Ireland H."/>
            <person name="Wu R."/>
            <person name="Atkinson R."/>
            <person name="Karunairetnam S."/>
            <person name="Bulley S."/>
            <person name="Chunkath S."/>
            <person name="Hanley Z."/>
            <person name="Storey R."/>
            <person name="Thrimawithana A."/>
            <person name="Thomson S."/>
            <person name="David C."/>
            <person name="Testolin R."/>
        </authorList>
    </citation>
    <scope>NUCLEOTIDE SEQUENCE [LARGE SCALE GENOMIC DNA]</scope>
    <source>
        <strain evidence="3">cv. Red5</strain>
        <tissue evidence="2">Young leaf</tissue>
    </source>
</reference>
<feature type="region of interest" description="Disordered" evidence="1">
    <location>
        <begin position="898"/>
        <end position="919"/>
    </location>
</feature>
<dbReference type="Pfam" id="PF05904">
    <property type="entry name" value="DUF863"/>
    <property type="match status" value="2"/>
</dbReference>
<dbReference type="OMA" id="HWFAGIV"/>
<feature type="region of interest" description="Disordered" evidence="1">
    <location>
        <begin position="368"/>
        <end position="402"/>
    </location>
</feature>
<feature type="compositionally biased region" description="Basic and acidic residues" evidence="1">
    <location>
        <begin position="380"/>
        <end position="395"/>
    </location>
</feature>
<comment type="caution">
    <text evidence="2">The sequence shown here is derived from an EMBL/GenBank/DDBJ whole genome shotgun (WGS) entry which is preliminary data.</text>
</comment>
<accession>A0A2R6QH49</accession>
<dbReference type="InterPro" id="IPR008581">
    <property type="entry name" value="DUF863_pln"/>
</dbReference>
<dbReference type="PANTHER" id="PTHR33167">
    <property type="entry name" value="TRANSCRIPTION FACTOR, PUTATIVE (DUF863)-RELATED"/>
    <property type="match status" value="1"/>
</dbReference>
<dbReference type="InParanoid" id="A0A2R6QH49"/>
<proteinExistence type="predicted"/>
<evidence type="ECO:0000313" key="3">
    <source>
        <dbReference type="Proteomes" id="UP000241394"/>
    </source>
</evidence>
<organism evidence="2 3">
    <name type="scientific">Actinidia chinensis var. chinensis</name>
    <name type="common">Chinese soft-hair kiwi</name>
    <dbReference type="NCBI Taxonomy" id="1590841"/>
    <lineage>
        <taxon>Eukaryota</taxon>
        <taxon>Viridiplantae</taxon>
        <taxon>Streptophyta</taxon>
        <taxon>Embryophyta</taxon>
        <taxon>Tracheophyta</taxon>
        <taxon>Spermatophyta</taxon>
        <taxon>Magnoliopsida</taxon>
        <taxon>eudicotyledons</taxon>
        <taxon>Gunneridae</taxon>
        <taxon>Pentapetalae</taxon>
        <taxon>asterids</taxon>
        <taxon>Ericales</taxon>
        <taxon>Actinidiaceae</taxon>
        <taxon>Actinidia</taxon>
    </lineage>
</organism>
<evidence type="ECO:0000256" key="1">
    <source>
        <dbReference type="SAM" id="MobiDB-lite"/>
    </source>
</evidence>
<dbReference type="OrthoDB" id="630817at2759"/>
<dbReference type="AlphaFoldDB" id="A0A2R6QH49"/>
<feature type="region of interest" description="Disordered" evidence="1">
    <location>
        <begin position="205"/>
        <end position="227"/>
    </location>
</feature>
<dbReference type="PANTHER" id="PTHR33167:SF18">
    <property type="entry name" value="GB|AAF67766.1"/>
    <property type="match status" value="1"/>
</dbReference>
<dbReference type="Gramene" id="PSS07951">
    <property type="protein sequence ID" value="PSS07951"/>
    <property type="gene ID" value="CEY00_Acc18309"/>
</dbReference>